<proteinExistence type="predicted"/>
<dbReference type="Proteomes" id="UP001165101">
    <property type="component" value="Unassembled WGS sequence"/>
</dbReference>
<organism evidence="1 2">
    <name type="scientific">Candida boidinii</name>
    <name type="common">Yeast</name>
    <dbReference type="NCBI Taxonomy" id="5477"/>
    <lineage>
        <taxon>Eukaryota</taxon>
        <taxon>Fungi</taxon>
        <taxon>Dikarya</taxon>
        <taxon>Ascomycota</taxon>
        <taxon>Saccharomycotina</taxon>
        <taxon>Pichiomycetes</taxon>
        <taxon>Pichiales</taxon>
        <taxon>Pichiaceae</taxon>
        <taxon>Ogataea</taxon>
        <taxon>Ogataea/Candida clade</taxon>
    </lineage>
</organism>
<gene>
    <name evidence="1" type="ORF">Cboi01_000063100</name>
</gene>
<comment type="caution">
    <text evidence="1">The sequence shown here is derived from an EMBL/GenBank/DDBJ whole genome shotgun (WGS) entry which is preliminary data.</text>
</comment>
<evidence type="ECO:0000313" key="1">
    <source>
        <dbReference type="EMBL" id="GME87918.1"/>
    </source>
</evidence>
<protein>
    <submittedName>
        <fullName evidence="1">Unnamed protein product</fullName>
    </submittedName>
</protein>
<reference evidence="1" key="1">
    <citation type="submission" date="2023-04" db="EMBL/GenBank/DDBJ databases">
        <title>Candida boidinii NBRC 1967.</title>
        <authorList>
            <person name="Ichikawa N."/>
            <person name="Sato H."/>
            <person name="Tonouchi N."/>
        </authorList>
    </citation>
    <scope>NUCLEOTIDE SEQUENCE</scope>
    <source>
        <strain evidence="1">NBRC 1967</strain>
    </source>
</reference>
<dbReference type="EMBL" id="BSXV01000179">
    <property type="protein sequence ID" value="GME87918.1"/>
    <property type="molecule type" value="Genomic_DNA"/>
</dbReference>
<sequence>MGLFKKVFDKIEHRQQQQQHQQQPQYPQQQQQYQQFQPQQQYQQQYQPQQQQPTGPPPIPIRDYLENASSQPQQYQVSVQPSNYNNKQMTFEGDIFNSPIATDRPLGCFCDSNQHPVGLPQFYKQEKPIETNAFFGNLLVPEQTLPVWTHPYAIWQCKDPVFKGIAISHIEESQKVYGPEPDSNPARFFFNPAGIVSLMLSANEFESQQYQFRVGECERFSAGIRFDINNGGSLRSKFIQGMGFITGIYEGNITPRIASKIGIMKLDKIGKINNGLNKFIVTLNDNRKWVVYSQVEDFNQVDPNSYVAGSQAGSSVIVQIAKLPPNSNDNCYDDVAGCYPIDMKISSSIDESSNSAQYSFNYITEGSSSSGKTVIWSLPHQYKSFDDETKKSDMNLQLDATVSGVMRAICTNKLTMRETLPDKSLAFEPWNENGGFKGYSQNALNLIRDVCNREINGFDVCNASNTDSMYTAGKIVDKGAYLLYTAAFVINDDNLAKIQLEKMKNAMARFIENKQQCPLIYDTNWKGLVSNAGLDGNFYKDFGNTFYNDHHFHYGYHVHAASIITLVETKYGSNQWFNDNRKWVEDLIRDVSNPSDQDPYFPVFRSYDWYHGHSWANGLFGSGDGKDEESSSEDYNYAYSLRCWGMATGNKQLENIGSLMLSVSRRSMNEYMLISSDNTTQPERFKKNKVSGILFENKIDHTTYFGMKEEYIHGIHMIPITPASSFIRNNKFVKEEWYEKKLNEISNNIDDGWKGILMLNLAIIEPETSWNFFSASNFDDKWLDNGMSRTWALVYCAGLGGCH</sequence>
<evidence type="ECO:0000313" key="2">
    <source>
        <dbReference type="Proteomes" id="UP001165101"/>
    </source>
</evidence>
<keyword evidence="2" id="KW-1185">Reference proteome</keyword>
<accession>A0ACB5TGI4</accession>
<name>A0ACB5TGI4_CANBO</name>